<dbReference type="Pfam" id="PF01869">
    <property type="entry name" value="BcrAD_BadFG"/>
    <property type="match status" value="1"/>
</dbReference>
<dbReference type="Gene3D" id="3.30.420.40">
    <property type="match status" value="2"/>
</dbReference>
<dbReference type="CDD" id="cd24082">
    <property type="entry name" value="ASKHA_NBD_GspK-like"/>
    <property type="match status" value="1"/>
</dbReference>
<dbReference type="EMBL" id="VRYZ01000006">
    <property type="protein sequence ID" value="TXS90365.1"/>
    <property type="molecule type" value="Genomic_DNA"/>
</dbReference>
<dbReference type="OrthoDB" id="9816014at2"/>
<reference evidence="2 3" key="1">
    <citation type="submission" date="2019-08" db="EMBL/GenBank/DDBJ databases">
        <title>Parahaliea maris sp. nov., isolated from the surface seawater.</title>
        <authorList>
            <person name="Liu Y."/>
        </authorList>
    </citation>
    <scope>NUCLEOTIDE SEQUENCE [LARGE SCALE GENOMIC DNA]</scope>
    <source>
        <strain evidence="2 3">S2-26</strain>
    </source>
</reference>
<sequence>MNSMTSDIGRLYLGIDGGGSKCRALLADAEGRTMASVTAGPANPFQDRAQALASIEAASLGALQQAGLGAADLARVVAGVGLAGVNIPSVFAAVNAWAHPFAELHLTTDIHIACLGAHRGEDGAVIVAGTGSVGYVCVNGRSHNYGAHGFPFGDKASGAWLGLEAIKAALLHLDQLGPATTLLASIENALDASGLELVSAMAGRSSRDYGALAPLVLSCAEAGDPVATAIIEEAAAYLNALARRLLSHGVSRFALLGGLGPKLAPWLAGDVQAALITAQGQPDEGALRFARSRHGTRVAALG</sequence>
<dbReference type="InterPro" id="IPR052519">
    <property type="entry name" value="Euk-type_GlcNAc_Kinase"/>
</dbReference>
<name>A0A5C8ZPW5_9GAMM</name>
<proteinExistence type="predicted"/>
<gene>
    <name evidence="2" type="ORF">FVW59_13535</name>
</gene>
<dbReference type="AlphaFoldDB" id="A0A5C8ZPW5"/>
<protein>
    <submittedName>
        <fullName evidence="2">ATPase</fullName>
    </submittedName>
</protein>
<dbReference type="SUPFAM" id="SSF53067">
    <property type="entry name" value="Actin-like ATPase domain"/>
    <property type="match status" value="2"/>
</dbReference>
<dbReference type="InterPro" id="IPR043129">
    <property type="entry name" value="ATPase_NBD"/>
</dbReference>
<dbReference type="PANTHER" id="PTHR43190:SF3">
    <property type="entry name" value="N-ACETYL-D-GLUCOSAMINE KINASE"/>
    <property type="match status" value="1"/>
</dbReference>
<evidence type="ECO:0000313" key="2">
    <source>
        <dbReference type="EMBL" id="TXS90365.1"/>
    </source>
</evidence>
<dbReference type="InterPro" id="IPR002731">
    <property type="entry name" value="ATPase_BadF"/>
</dbReference>
<accession>A0A5C8ZPW5</accession>
<keyword evidence="3" id="KW-1185">Reference proteome</keyword>
<dbReference type="RefSeq" id="WP_148064891.1">
    <property type="nucleotide sequence ID" value="NZ_VRYZ01000006.1"/>
</dbReference>
<dbReference type="Proteomes" id="UP000321933">
    <property type="component" value="Unassembled WGS sequence"/>
</dbReference>
<dbReference type="PANTHER" id="PTHR43190">
    <property type="entry name" value="N-ACETYL-D-GLUCOSAMINE KINASE"/>
    <property type="match status" value="1"/>
</dbReference>
<evidence type="ECO:0000313" key="3">
    <source>
        <dbReference type="Proteomes" id="UP000321933"/>
    </source>
</evidence>
<organism evidence="2 3">
    <name type="scientific">Parahaliea aestuarii</name>
    <dbReference type="NCBI Taxonomy" id="1852021"/>
    <lineage>
        <taxon>Bacteria</taxon>
        <taxon>Pseudomonadati</taxon>
        <taxon>Pseudomonadota</taxon>
        <taxon>Gammaproteobacteria</taxon>
        <taxon>Cellvibrionales</taxon>
        <taxon>Halieaceae</taxon>
        <taxon>Parahaliea</taxon>
    </lineage>
</organism>
<evidence type="ECO:0000259" key="1">
    <source>
        <dbReference type="Pfam" id="PF01869"/>
    </source>
</evidence>
<comment type="caution">
    <text evidence="2">The sequence shown here is derived from an EMBL/GenBank/DDBJ whole genome shotgun (WGS) entry which is preliminary data.</text>
</comment>
<feature type="domain" description="ATPase BadF/BadG/BcrA/BcrD type" evidence="1">
    <location>
        <begin position="13"/>
        <end position="257"/>
    </location>
</feature>